<organism evidence="1 2">
    <name type="scientific">Candidatus Methylacidiphilum infernorum</name>
    <dbReference type="NCBI Taxonomy" id="511746"/>
    <lineage>
        <taxon>Bacteria</taxon>
        <taxon>Pseudomonadati</taxon>
        <taxon>Verrucomicrobiota</taxon>
        <taxon>Methylacidiphilae</taxon>
        <taxon>Methylacidiphilales</taxon>
        <taxon>Methylacidiphilaceae</taxon>
        <taxon>Methylacidiphilum (ex Ratnadevi et al. 2023)</taxon>
    </lineage>
</organism>
<name>A0ABX7PWR6_9BACT</name>
<evidence type="ECO:0000313" key="1">
    <source>
        <dbReference type="EMBL" id="QSR87465.1"/>
    </source>
</evidence>
<dbReference type="Proteomes" id="UP000663088">
    <property type="component" value="Chromosome"/>
</dbReference>
<gene>
    <name evidence="1" type="ORF">EM20IM_03845</name>
</gene>
<sequence>MNPRKEIMISKILLFENLNVSISNAALLAAKLEAELLGLFVEDVNLLRLSNLPFACETEIHSTLTRSMEPESLLRRFRMLAAQMEERLSHAAHKLHVSWSFQVSRGILWMELLEAAKKCDLLVVSAKGQFSNFLPFFDDPLCRLLEEVQKPILFLPSEKQLQSPFGLLLDPSKDFLPILKLSAGIAEKFSAALTLFVLNKPLEATQSRLVETMTAGIPKLSLIQGVRKEPTVIGSLIHEEKIGLLFFSLKNLSLPKERLKVLMRLLSCPVLLSP</sequence>
<accession>A0ABX7PWR6</accession>
<protein>
    <submittedName>
        <fullName evidence="1">Universal stress protein</fullName>
    </submittedName>
</protein>
<dbReference type="Gene3D" id="3.40.50.12370">
    <property type="match status" value="1"/>
</dbReference>
<proteinExistence type="predicted"/>
<evidence type="ECO:0000313" key="2">
    <source>
        <dbReference type="Proteomes" id="UP000663088"/>
    </source>
</evidence>
<dbReference type="EMBL" id="CP065956">
    <property type="protein sequence ID" value="QSR87465.1"/>
    <property type="molecule type" value="Genomic_DNA"/>
</dbReference>
<keyword evidence="2" id="KW-1185">Reference proteome</keyword>
<dbReference type="SUPFAM" id="SSF52402">
    <property type="entry name" value="Adenine nucleotide alpha hydrolases-like"/>
    <property type="match status" value="1"/>
</dbReference>
<reference evidence="1 2" key="1">
    <citation type="submission" date="2020-12" db="EMBL/GenBank/DDBJ databases">
        <authorList>
            <person name="Awala S.I."/>
            <person name="Gwak J.-H."/>
            <person name="Kim S.-J."/>
            <person name="Rhee S.-K."/>
        </authorList>
    </citation>
    <scope>NUCLEOTIDE SEQUENCE [LARGE SCALE GENOMIC DNA]</scope>
    <source>
        <strain evidence="1 2">IT5</strain>
    </source>
</reference>